<dbReference type="InterPro" id="IPR009492">
    <property type="entry name" value="TniQ"/>
</dbReference>
<evidence type="ECO:0000259" key="1">
    <source>
        <dbReference type="Pfam" id="PF06527"/>
    </source>
</evidence>
<dbReference type="InterPro" id="IPR032750">
    <property type="entry name" value="TnsD_C"/>
</dbReference>
<feature type="domain" description="Transposon Tn7 transposition protein TnsD C-terminal" evidence="2">
    <location>
        <begin position="204"/>
        <end position="413"/>
    </location>
</feature>
<reference evidence="4" key="1">
    <citation type="submission" date="2018-02" db="EMBL/GenBank/DDBJ databases">
        <authorList>
            <person name="Hausmann B."/>
        </authorList>
    </citation>
    <scope>NUCLEOTIDE SEQUENCE [LARGE SCALE GENOMIC DNA]</scope>
    <source>
        <strain evidence="4">Peat soil MAG SbF1</strain>
    </source>
</reference>
<dbReference type="OrthoDB" id="470139at2"/>
<evidence type="ECO:0000313" key="3">
    <source>
        <dbReference type="EMBL" id="SPF45837.1"/>
    </source>
</evidence>
<dbReference type="EMBL" id="OMOF01000268">
    <property type="protein sequence ID" value="SPF45837.1"/>
    <property type="molecule type" value="Genomic_DNA"/>
</dbReference>
<evidence type="ECO:0000313" key="4">
    <source>
        <dbReference type="Proteomes" id="UP000238916"/>
    </source>
</evidence>
<protein>
    <submittedName>
        <fullName evidence="3">Uncharacterized protein</fullName>
    </submittedName>
</protein>
<name>A0A2U3L1V2_9FIRM</name>
<gene>
    <name evidence="3" type="ORF">SBF1_340030</name>
</gene>
<dbReference type="Proteomes" id="UP000238916">
    <property type="component" value="Unassembled WGS sequence"/>
</dbReference>
<dbReference type="Pfam" id="PF15978">
    <property type="entry name" value="TnsD"/>
    <property type="match status" value="1"/>
</dbReference>
<dbReference type="Pfam" id="PF06527">
    <property type="entry name" value="TniQ"/>
    <property type="match status" value="1"/>
</dbReference>
<accession>A0A2U3L1V2</accession>
<organism evidence="3 4">
    <name type="scientific">Candidatus Desulfosporosinus infrequens</name>
    <dbReference type="NCBI Taxonomy" id="2043169"/>
    <lineage>
        <taxon>Bacteria</taxon>
        <taxon>Bacillati</taxon>
        <taxon>Bacillota</taxon>
        <taxon>Clostridia</taxon>
        <taxon>Eubacteriales</taxon>
        <taxon>Desulfitobacteriaceae</taxon>
        <taxon>Desulfosporosinus</taxon>
    </lineage>
</organism>
<proteinExistence type="predicted"/>
<sequence>MLSFFTDPYPDELLYSVFARYHFYSGNIDLKDTLTELFGKNSVIPSFEIGSHLSFLCNALGGSYSPDRMIQEHTIFPFYAPFLPSNRKEELLEDIASSDGKGIYTKLGIVAGSICKKDTIYYCSACAREEIERLGESYIHREHQLQGVLMCPHHERFLKEYPVRRYENSRVEYTRLDGPLLDLSDSYIYERQYQEKYQEQLLQISKAAYYLLSNDLNHISKADVLLRYKNLLYEKDLATNRLRVKQDELHEKVVGYYGPELLEILESGIEKNDEYNWLRVVTRGVSRTVHPLRHILLILFLTEDMDTFFRGIRKAYNPFGEGPWPCLNKASDHYRQDVVTQLTVTTDSKTREPVGTFACECGYIYSRKGPDKSENDKYRKGRVKVFGLVWEDKLKTLLSEHSHSYHEMARQLAAI</sequence>
<evidence type="ECO:0000259" key="2">
    <source>
        <dbReference type="Pfam" id="PF15978"/>
    </source>
</evidence>
<feature type="domain" description="TniQ" evidence="1">
    <location>
        <begin position="4"/>
        <end position="158"/>
    </location>
</feature>
<dbReference type="AlphaFoldDB" id="A0A2U3L1V2"/>